<evidence type="ECO:0000313" key="1">
    <source>
        <dbReference type="EMBL" id="AYN66407.1"/>
    </source>
</evidence>
<reference evidence="1 2" key="1">
    <citation type="submission" date="2018-08" db="EMBL/GenBank/DDBJ databases">
        <title>The reduced genetic potential of extracellular carbohydrate catabolism in Euzebyella marina RN62, a Flavobacteriia bacterium isolated from the hadal water.</title>
        <authorList>
            <person name="Xue C."/>
        </authorList>
    </citation>
    <scope>NUCLEOTIDE SEQUENCE [LARGE SCALE GENOMIC DNA]</scope>
    <source>
        <strain evidence="1 2">RN62</strain>
    </source>
</reference>
<dbReference type="OrthoDB" id="950827at2"/>
<dbReference type="Pfam" id="PF13385">
    <property type="entry name" value="Laminin_G_3"/>
    <property type="match status" value="2"/>
</dbReference>
<evidence type="ECO:0000313" key="2">
    <source>
        <dbReference type="Proteomes" id="UP000276309"/>
    </source>
</evidence>
<dbReference type="PANTHER" id="PTHR42535:SF2">
    <property type="entry name" value="CHROMOSOME UNDETERMINED SCAFFOLD_146, WHOLE GENOME SHOTGUN SEQUENCE"/>
    <property type="match status" value="1"/>
</dbReference>
<dbReference type="Gene3D" id="2.60.40.10">
    <property type="entry name" value="Immunoglobulins"/>
    <property type="match status" value="1"/>
</dbReference>
<name>A0A3G2L2A1_9FLAO</name>
<keyword evidence="2" id="KW-1185">Reference proteome</keyword>
<sequence length="597" mass="65011">MKTIYQLCLLAIIGAVLYSCDEGIDSLTEVDPGADASAPSITINSPTEGLAVKVNEELATITIKFEAQDDIELGSVEVWLDGSRLSNYTTFKDYRRLIVDDLVYNKLADGQHELSIIANDLDGKSTTEMVNFSKEPAYVAKYDGEILYMPFEGGFVDLLSFEEAEQYGNPTISEESLAGDGAYAGAENAYLTLDPERFKNAEFSAIFWLKVNAVPDRAGILTMSPPLDDAGGNVLTSGFRFFRENAGGKQRFKLNVGTGAGNSWFDGAEAADIDPGTDEWVNMAFTISGTEAIVYIDGQIVSQGALTGIDWTDVNIMSIMSGVPNFSGWNHLSDQSLMDELRIFNKAISQDEIKQIIQDDSGIVVSDYPPTFNGEVFYMPFDEDYMNLFTDTEATIIGSPDFAGESVSGDNAYAGATDSYLSFPTNGLTSDEFSATFWYKVNAEPSSAGILVAGPEDSENAGYPETQNLRTNGFRFFREGDATRQIFKLNVGTGDAEAWVDGGDAAAFDPSGSEWVHMAITISADTATIYFDGVAVATNSLPAGIDWSGCDMFSIGSGAPRFTEWGHLSDNSFIDELRFYNKALTEEEVQEIRNYDL</sequence>
<dbReference type="EMBL" id="CP032050">
    <property type="protein sequence ID" value="AYN66407.1"/>
    <property type="molecule type" value="Genomic_DNA"/>
</dbReference>
<accession>A0A3G2L2A1</accession>
<proteinExistence type="predicted"/>
<dbReference type="Proteomes" id="UP000276309">
    <property type="component" value="Chromosome"/>
</dbReference>
<dbReference type="RefSeq" id="WP_121847459.1">
    <property type="nucleotide sequence ID" value="NZ_CP032050.1"/>
</dbReference>
<dbReference type="AlphaFoldDB" id="A0A3G2L2A1"/>
<dbReference type="SUPFAM" id="SSF49899">
    <property type="entry name" value="Concanavalin A-like lectins/glucanases"/>
    <property type="match status" value="2"/>
</dbReference>
<dbReference type="InterPro" id="IPR013783">
    <property type="entry name" value="Ig-like_fold"/>
</dbReference>
<dbReference type="GO" id="GO:0005975">
    <property type="term" value="P:carbohydrate metabolic process"/>
    <property type="evidence" value="ECO:0007669"/>
    <property type="project" value="UniProtKB-ARBA"/>
</dbReference>
<organism evidence="1 2">
    <name type="scientific">Euzebyella marina</name>
    <dbReference type="NCBI Taxonomy" id="1761453"/>
    <lineage>
        <taxon>Bacteria</taxon>
        <taxon>Pseudomonadati</taxon>
        <taxon>Bacteroidota</taxon>
        <taxon>Flavobacteriia</taxon>
        <taxon>Flavobacteriales</taxon>
        <taxon>Flavobacteriaceae</taxon>
        <taxon>Euzebyella</taxon>
    </lineage>
</organism>
<dbReference type="Pfam" id="PF17957">
    <property type="entry name" value="Big_7"/>
    <property type="match status" value="1"/>
</dbReference>
<dbReference type="PROSITE" id="PS51257">
    <property type="entry name" value="PROKAR_LIPOPROTEIN"/>
    <property type="match status" value="1"/>
</dbReference>
<protein>
    <submittedName>
        <fullName evidence="1">LamG domain-containing protein</fullName>
    </submittedName>
</protein>
<dbReference type="GO" id="GO:0004553">
    <property type="term" value="F:hydrolase activity, hydrolyzing O-glycosyl compounds"/>
    <property type="evidence" value="ECO:0007669"/>
    <property type="project" value="UniProtKB-ARBA"/>
</dbReference>
<dbReference type="PANTHER" id="PTHR42535">
    <property type="entry name" value="OOKINETE PROTEIN, PUTATIVE-RELATED"/>
    <property type="match status" value="1"/>
</dbReference>
<gene>
    <name evidence="1" type="ORF">D1013_02920</name>
</gene>
<dbReference type="Gene3D" id="2.60.120.200">
    <property type="match status" value="2"/>
</dbReference>
<dbReference type="InterPro" id="IPR013320">
    <property type="entry name" value="ConA-like_dom_sf"/>
</dbReference>
<dbReference type="KEGG" id="emar:D1013_02920"/>